<evidence type="ECO:0000256" key="1">
    <source>
        <dbReference type="SAM" id="MobiDB-lite"/>
    </source>
</evidence>
<protein>
    <submittedName>
        <fullName evidence="2">Uncharacterized protein</fullName>
    </submittedName>
</protein>
<proteinExistence type="predicted"/>
<gene>
    <name evidence="2" type="ORF">CTA1_6165</name>
</gene>
<comment type="caution">
    <text evidence="2">The sequence shown here is derived from an EMBL/GenBank/DDBJ whole genome shotgun (WGS) entry which is preliminary data.</text>
</comment>
<feature type="region of interest" description="Disordered" evidence="1">
    <location>
        <begin position="1"/>
        <end position="24"/>
    </location>
</feature>
<dbReference type="AlphaFoldDB" id="A0A4U6X3Y3"/>
<keyword evidence="3" id="KW-1185">Reference proteome</keyword>
<accession>A0A4U6X3Y3</accession>
<evidence type="ECO:0000313" key="3">
    <source>
        <dbReference type="Proteomes" id="UP000310108"/>
    </source>
</evidence>
<reference evidence="2 3" key="1">
    <citation type="journal article" date="2019" name="PLoS ONE">
        <title>Comparative genome analysis indicates high evolutionary potential of pathogenicity genes in Colletotrichum tanaceti.</title>
        <authorList>
            <person name="Lelwala R.V."/>
            <person name="Korhonen P.K."/>
            <person name="Young N.D."/>
            <person name="Scott J.B."/>
            <person name="Ades P.A."/>
            <person name="Gasser R.B."/>
            <person name="Taylor P.W.J."/>
        </authorList>
    </citation>
    <scope>NUCLEOTIDE SEQUENCE [LARGE SCALE GENOMIC DNA]</scope>
    <source>
        <strain evidence="2">BRIP57314</strain>
    </source>
</reference>
<name>A0A4U6X3Y3_9PEZI</name>
<sequence>MTTGSLPSRASRAAAGSRPPPSWSWASVECGVGWSIFGRWKKSDDLDVLGCHNNPSSPRSPFGEVQATDIRVRGLLLPHLHRSEALRRVESDQIGSMSSEHKA</sequence>
<organism evidence="2 3">
    <name type="scientific">Colletotrichum tanaceti</name>
    <dbReference type="NCBI Taxonomy" id="1306861"/>
    <lineage>
        <taxon>Eukaryota</taxon>
        <taxon>Fungi</taxon>
        <taxon>Dikarya</taxon>
        <taxon>Ascomycota</taxon>
        <taxon>Pezizomycotina</taxon>
        <taxon>Sordariomycetes</taxon>
        <taxon>Hypocreomycetidae</taxon>
        <taxon>Glomerellales</taxon>
        <taxon>Glomerellaceae</taxon>
        <taxon>Colletotrichum</taxon>
        <taxon>Colletotrichum destructivum species complex</taxon>
    </lineage>
</organism>
<dbReference type="EMBL" id="PJEX01000442">
    <property type="protein sequence ID" value="TKW50080.1"/>
    <property type="molecule type" value="Genomic_DNA"/>
</dbReference>
<evidence type="ECO:0000313" key="2">
    <source>
        <dbReference type="EMBL" id="TKW50080.1"/>
    </source>
</evidence>
<dbReference type="Proteomes" id="UP000310108">
    <property type="component" value="Unassembled WGS sequence"/>
</dbReference>